<dbReference type="RefSeq" id="WP_151140952.1">
    <property type="nucleotide sequence ID" value="NZ_WAGX01000003.1"/>
</dbReference>
<evidence type="ECO:0000259" key="2">
    <source>
        <dbReference type="Pfam" id="PF02517"/>
    </source>
</evidence>
<evidence type="ECO:0000313" key="3">
    <source>
        <dbReference type="EMBL" id="KAB1440474.1"/>
    </source>
</evidence>
<reference evidence="3 4" key="2">
    <citation type="submission" date="2020-02" db="EMBL/GenBank/DDBJ databases">
        <title>Candidatus Galacturonibacter soehngenii shows hetero-acetogenic catabolism of galacturonic acid but lacks a canonical carbon monoxide dehydrogenase/acetyl-CoA synthase complex.</title>
        <authorList>
            <person name="Diender M."/>
            <person name="Stouten G.R."/>
            <person name="Petersen J.F."/>
            <person name="Nielsen P.H."/>
            <person name="Dueholm M.S."/>
            <person name="Pronk J.T."/>
            <person name="Van Loosdrecht M.C.M."/>
        </authorList>
    </citation>
    <scope>NUCLEOTIDE SEQUENCE [LARGE SCALE GENOMIC DNA]</scope>
    <source>
        <strain evidence="3">GalUA</strain>
    </source>
</reference>
<reference evidence="3 4" key="1">
    <citation type="submission" date="2019-09" db="EMBL/GenBank/DDBJ databases">
        <authorList>
            <person name="Valk L.C."/>
        </authorList>
    </citation>
    <scope>NUCLEOTIDE SEQUENCE [LARGE SCALE GENOMIC DNA]</scope>
    <source>
        <strain evidence="3">GalUA</strain>
    </source>
</reference>
<dbReference type="GO" id="GO:0006508">
    <property type="term" value="P:proteolysis"/>
    <property type="evidence" value="ECO:0007669"/>
    <property type="project" value="UniProtKB-KW"/>
</dbReference>
<gene>
    <name evidence="3" type="ORF">F7O84_01165</name>
</gene>
<keyword evidence="1" id="KW-0812">Transmembrane</keyword>
<dbReference type="AlphaFoldDB" id="A0A7V7QNF1"/>
<evidence type="ECO:0000256" key="1">
    <source>
        <dbReference type="SAM" id="Phobius"/>
    </source>
</evidence>
<keyword evidence="4" id="KW-1185">Reference proteome</keyword>
<feature type="domain" description="CAAX prenyl protease 2/Lysostaphin resistance protein A-like" evidence="2">
    <location>
        <begin position="119"/>
        <end position="205"/>
    </location>
</feature>
<dbReference type="OrthoDB" id="2414621at2"/>
<evidence type="ECO:0000313" key="4">
    <source>
        <dbReference type="Proteomes" id="UP000461768"/>
    </source>
</evidence>
<feature type="transmembrane region" description="Helical" evidence="1">
    <location>
        <begin position="45"/>
        <end position="68"/>
    </location>
</feature>
<feature type="transmembrane region" description="Helical" evidence="1">
    <location>
        <begin position="15"/>
        <end position="39"/>
    </location>
</feature>
<comment type="caution">
    <text evidence="3">The sequence shown here is derived from an EMBL/GenBank/DDBJ whole genome shotgun (WGS) entry which is preliminary data.</text>
</comment>
<keyword evidence="1" id="KW-1133">Transmembrane helix</keyword>
<sequence>MIILRDKAQEFLKDIIDIVILVCVPAMALLFFILINYIIIFKIGIVKNIYCQIIFMYGIPIIISLCLIPIKLTSSSFSQIGICFNSKVYQNIIVCIGTLILIIIYFYENSLDKLEGGYVLQFIFVGIGEEIFFRAILYNQLKRVCRSEITAILIVAVIFGYLFHSDGGIWALLLIRMPLSIIFSLIYRKTKSLSIPILLHAIYDILV</sequence>
<keyword evidence="3" id="KW-0482">Metalloprotease</keyword>
<dbReference type="InterPro" id="IPR003675">
    <property type="entry name" value="Rce1/LyrA-like_dom"/>
</dbReference>
<protein>
    <submittedName>
        <fullName evidence="3">CPBP family intramembrane metalloprotease</fullName>
    </submittedName>
</protein>
<accession>A0A7V7QNF1</accession>
<organism evidence="3 4">
    <name type="scientific">Candidatus Galacturonatibacter soehngenii</name>
    <dbReference type="NCBI Taxonomy" id="2307010"/>
    <lineage>
        <taxon>Bacteria</taxon>
        <taxon>Bacillati</taxon>
        <taxon>Bacillota</taxon>
        <taxon>Clostridia</taxon>
        <taxon>Lachnospirales</taxon>
        <taxon>Lachnospiraceae</taxon>
        <taxon>Candidatus Galacturonatibacter</taxon>
    </lineage>
</organism>
<keyword evidence="3" id="KW-0378">Hydrolase</keyword>
<proteinExistence type="predicted"/>
<dbReference type="Pfam" id="PF02517">
    <property type="entry name" value="Rce1-like"/>
    <property type="match status" value="1"/>
</dbReference>
<name>A0A7V7QNF1_9FIRM</name>
<feature type="transmembrane region" description="Helical" evidence="1">
    <location>
        <begin position="88"/>
        <end position="107"/>
    </location>
</feature>
<dbReference type="EMBL" id="WAGX01000003">
    <property type="protein sequence ID" value="KAB1440474.1"/>
    <property type="molecule type" value="Genomic_DNA"/>
</dbReference>
<dbReference type="GO" id="GO:0004175">
    <property type="term" value="F:endopeptidase activity"/>
    <property type="evidence" value="ECO:0007669"/>
    <property type="project" value="UniProtKB-ARBA"/>
</dbReference>
<dbReference type="GO" id="GO:0080120">
    <property type="term" value="P:CAAX-box protein maturation"/>
    <property type="evidence" value="ECO:0007669"/>
    <property type="project" value="UniProtKB-ARBA"/>
</dbReference>
<feature type="transmembrane region" description="Helical" evidence="1">
    <location>
        <begin position="169"/>
        <end position="187"/>
    </location>
</feature>
<keyword evidence="1" id="KW-0472">Membrane</keyword>
<dbReference type="Proteomes" id="UP000461768">
    <property type="component" value="Unassembled WGS sequence"/>
</dbReference>
<feature type="transmembrane region" description="Helical" evidence="1">
    <location>
        <begin position="119"/>
        <end position="137"/>
    </location>
</feature>
<feature type="transmembrane region" description="Helical" evidence="1">
    <location>
        <begin position="144"/>
        <end position="163"/>
    </location>
</feature>
<keyword evidence="3" id="KW-0645">Protease</keyword>
<dbReference type="GO" id="GO:0008237">
    <property type="term" value="F:metallopeptidase activity"/>
    <property type="evidence" value="ECO:0007669"/>
    <property type="project" value="UniProtKB-KW"/>
</dbReference>